<comment type="caution">
    <text evidence="1">The sequence shown here is derived from an EMBL/GenBank/DDBJ whole genome shotgun (WGS) entry which is preliminary data.</text>
</comment>
<sequence length="440" mass="49743">MPPFHNLPITVIEDILEMFCIHCTPVQFEHHASHGHDRRNTDTLVSLCRSSRVLSSMAMPLLYHQPIFHTMTKGIPLTRTLLERPELARHVKCLHFEDSGRIQEPDELPLYELSLFKKAAAEFDTIDIDGDWLEQGKLLDILVAKCPNVEHVRLQSYYNDEPWGIVPYASLPNIKSLALSHGDTEMGCHMGTIEPMLEAAVNVTRLTGTMVTSLNTHVRLKKLLRLELLQSELEGRDLSDFLACCPALEELRYESGGCTVGYENHVPREFQTAVLTHARRLKKLTYCLEMVSFDQEPLREDMMLQSLAGLERLEELAIDTRSMMVHQDPNVRSMRRMPDGTMAEWILPVPELSPTALVDLLPASIRSFRLSQAIAGKKPELPAFLPAIICLGKHARERFPDLNKVTFSGLPAAAAEEARPVFESQGVAFSVDFPHMRCLY</sequence>
<protein>
    <recommendedName>
        <fullName evidence="3">F-box domain-containing protein</fullName>
    </recommendedName>
</protein>
<evidence type="ECO:0000313" key="1">
    <source>
        <dbReference type="EMBL" id="TDZ67411.1"/>
    </source>
</evidence>
<dbReference type="EMBL" id="RYZW01000017">
    <property type="protein sequence ID" value="TDZ67411.1"/>
    <property type="molecule type" value="Genomic_DNA"/>
</dbReference>
<name>A0A4R8RPA7_COLTR</name>
<dbReference type="AlphaFoldDB" id="A0A4R8RPA7"/>
<keyword evidence="2" id="KW-1185">Reference proteome</keyword>
<dbReference type="Gene3D" id="3.80.10.10">
    <property type="entry name" value="Ribonuclease Inhibitor"/>
    <property type="match status" value="1"/>
</dbReference>
<dbReference type="STRING" id="5466.A0A4R8RPA7"/>
<gene>
    <name evidence="1" type="ORF">CTRI78_v002949</name>
</gene>
<accession>A0A4R8RPA7</accession>
<evidence type="ECO:0008006" key="3">
    <source>
        <dbReference type="Google" id="ProtNLM"/>
    </source>
</evidence>
<dbReference type="InterPro" id="IPR032675">
    <property type="entry name" value="LRR_dom_sf"/>
</dbReference>
<organism evidence="1 2">
    <name type="scientific">Colletotrichum trifolii</name>
    <dbReference type="NCBI Taxonomy" id="5466"/>
    <lineage>
        <taxon>Eukaryota</taxon>
        <taxon>Fungi</taxon>
        <taxon>Dikarya</taxon>
        <taxon>Ascomycota</taxon>
        <taxon>Pezizomycotina</taxon>
        <taxon>Sordariomycetes</taxon>
        <taxon>Hypocreomycetidae</taxon>
        <taxon>Glomerellales</taxon>
        <taxon>Glomerellaceae</taxon>
        <taxon>Colletotrichum</taxon>
        <taxon>Colletotrichum orbiculare species complex</taxon>
    </lineage>
</organism>
<proteinExistence type="predicted"/>
<evidence type="ECO:0000313" key="2">
    <source>
        <dbReference type="Proteomes" id="UP000295703"/>
    </source>
</evidence>
<reference evidence="1 2" key="1">
    <citation type="submission" date="2018-12" db="EMBL/GenBank/DDBJ databases">
        <title>Genome sequence and assembly of Colletotrichum trifolii.</title>
        <authorList>
            <person name="Gan P."/>
            <person name="Shirasu K."/>
        </authorList>
    </citation>
    <scope>NUCLEOTIDE SEQUENCE [LARGE SCALE GENOMIC DNA]</scope>
    <source>
        <strain evidence="1 2">543-2</strain>
    </source>
</reference>
<dbReference type="Proteomes" id="UP000295703">
    <property type="component" value="Unassembled WGS sequence"/>
</dbReference>